<dbReference type="AlphaFoldDB" id="A0A2U1PNC1"/>
<evidence type="ECO:0000313" key="1">
    <source>
        <dbReference type="EMBL" id="PWA87261.1"/>
    </source>
</evidence>
<comment type="caution">
    <text evidence="1">The sequence shown here is derived from an EMBL/GenBank/DDBJ whole genome shotgun (WGS) entry which is preliminary data.</text>
</comment>
<dbReference type="PANTHER" id="PTHR47968">
    <property type="entry name" value="CENTROMERE PROTEIN E"/>
    <property type="match status" value="1"/>
</dbReference>
<dbReference type="OrthoDB" id="3176171at2759"/>
<evidence type="ECO:0000313" key="2">
    <source>
        <dbReference type="Proteomes" id="UP000245207"/>
    </source>
</evidence>
<gene>
    <name evidence="1" type="ORF">CTI12_AA133990</name>
</gene>
<sequence>MTASSLIRLGSVVNKKSSDFALTICKILKVNKWSSTAMDDLEFHPIIPGHMQFKLKVELNGLKLEKYKYKINLEDMVMKFVNESQFVGLLSLFDPPIHDSAETILIECNMEFKDIEVPKFQDSAIYELICAVAPSLSNTEETHNILKFAHCAKHIENRAKENKIIDEKSMIKKYQNEIWLLKEEPEPEVAGSYNFSSGVKMILLYVLYGTCNVGNCWRATGDTEDS</sequence>
<dbReference type="Proteomes" id="UP000245207">
    <property type="component" value="Unassembled WGS sequence"/>
</dbReference>
<accession>A0A2U1PNC1</accession>
<dbReference type="EMBL" id="PKPP01000932">
    <property type="protein sequence ID" value="PWA87261.1"/>
    <property type="molecule type" value="Genomic_DNA"/>
</dbReference>
<reference evidence="1 2" key="1">
    <citation type="journal article" date="2018" name="Mol. Plant">
        <title>The genome of Artemisia annua provides insight into the evolution of Asteraceae family and artemisinin biosynthesis.</title>
        <authorList>
            <person name="Shen Q."/>
            <person name="Zhang L."/>
            <person name="Liao Z."/>
            <person name="Wang S."/>
            <person name="Yan T."/>
            <person name="Shi P."/>
            <person name="Liu M."/>
            <person name="Fu X."/>
            <person name="Pan Q."/>
            <person name="Wang Y."/>
            <person name="Lv Z."/>
            <person name="Lu X."/>
            <person name="Zhang F."/>
            <person name="Jiang W."/>
            <person name="Ma Y."/>
            <person name="Chen M."/>
            <person name="Hao X."/>
            <person name="Li L."/>
            <person name="Tang Y."/>
            <person name="Lv G."/>
            <person name="Zhou Y."/>
            <person name="Sun X."/>
            <person name="Brodelius P.E."/>
            <person name="Rose J.K.C."/>
            <person name="Tang K."/>
        </authorList>
    </citation>
    <scope>NUCLEOTIDE SEQUENCE [LARGE SCALE GENOMIC DNA]</scope>
    <source>
        <strain evidence="2">cv. Huhao1</strain>
        <tissue evidence="1">Leaf</tissue>
    </source>
</reference>
<dbReference type="InterPro" id="IPR027640">
    <property type="entry name" value="Kinesin-like_fam"/>
</dbReference>
<dbReference type="STRING" id="35608.A0A2U1PNC1"/>
<dbReference type="Gene3D" id="3.40.850.10">
    <property type="entry name" value="Kinesin motor domain"/>
    <property type="match status" value="1"/>
</dbReference>
<organism evidence="1 2">
    <name type="scientific">Artemisia annua</name>
    <name type="common">Sweet wormwood</name>
    <dbReference type="NCBI Taxonomy" id="35608"/>
    <lineage>
        <taxon>Eukaryota</taxon>
        <taxon>Viridiplantae</taxon>
        <taxon>Streptophyta</taxon>
        <taxon>Embryophyta</taxon>
        <taxon>Tracheophyta</taxon>
        <taxon>Spermatophyta</taxon>
        <taxon>Magnoliopsida</taxon>
        <taxon>eudicotyledons</taxon>
        <taxon>Gunneridae</taxon>
        <taxon>Pentapetalae</taxon>
        <taxon>asterids</taxon>
        <taxon>campanulids</taxon>
        <taxon>Asterales</taxon>
        <taxon>Asteraceae</taxon>
        <taxon>Asteroideae</taxon>
        <taxon>Anthemideae</taxon>
        <taxon>Artemisiinae</taxon>
        <taxon>Artemisia</taxon>
    </lineage>
</organism>
<keyword evidence="2" id="KW-1185">Reference proteome</keyword>
<dbReference type="GO" id="GO:0007018">
    <property type="term" value="P:microtubule-based movement"/>
    <property type="evidence" value="ECO:0007669"/>
    <property type="project" value="InterPro"/>
</dbReference>
<name>A0A2U1PNC1_ARTAN</name>
<dbReference type="InterPro" id="IPR036961">
    <property type="entry name" value="Kinesin_motor_dom_sf"/>
</dbReference>
<dbReference type="PANTHER" id="PTHR47968:SF9">
    <property type="entry name" value="KINESIN-LIKE PROTEIN KIN-7K, CHLOROPLASTIC ISOFORM X1"/>
    <property type="match status" value="1"/>
</dbReference>
<protein>
    <submittedName>
        <fullName evidence="1">Kinesin-like protein KIN-7K, chloroplastic</fullName>
    </submittedName>
</protein>
<dbReference type="SUPFAM" id="SSF52540">
    <property type="entry name" value="P-loop containing nucleoside triphosphate hydrolases"/>
    <property type="match status" value="1"/>
</dbReference>
<proteinExistence type="predicted"/>
<dbReference type="InterPro" id="IPR027417">
    <property type="entry name" value="P-loop_NTPase"/>
</dbReference>
<dbReference type="GO" id="GO:0003777">
    <property type="term" value="F:microtubule motor activity"/>
    <property type="evidence" value="ECO:0007669"/>
    <property type="project" value="InterPro"/>
</dbReference>